<evidence type="ECO:0000313" key="1">
    <source>
        <dbReference type="EMBL" id="KAF7362933.1"/>
    </source>
</evidence>
<name>A0A8H6YMY6_9AGAR</name>
<protein>
    <submittedName>
        <fullName evidence="1">Uncharacterized protein</fullName>
    </submittedName>
</protein>
<sequence>MAGIQELYYWNSALLTVVRTVSQRLYYFESPNFGPGFCINSGSPPSVSTLTLLALYFSSHPLFTSQKMSAQLRTDRVRAIGLIKFRSDLSSDDLKANGVRLVEVVKNIPLIQQNLLKYEVTFKKEKLATTLASDLGLRETEAGMMVLVEATSHEKIREALTCPEYKKIIAGALEHATTAENYTWFSGEFLTVIDK</sequence>
<dbReference type="EMBL" id="JACAZI010000004">
    <property type="protein sequence ID" value="KAF7362933.1"/>
    <property type="molecule type" value="Genomic_DNA"/>
</dbReference>
<keyword evidence="2" id="KW-1185">Reference proteome</keyword>
<reference evidence="1" key="1">
    <citation type="submission" date="2020-05" db="EMBL/GenBank/DDBJ databases">
        <title>Mycena genomes resolve the evolution of fungal bioluminescence.</title>
        <authorList>
            <person name="Tsai I.J."/>
        </authorList>
    </citation>
    <scope>NUCLEOTIDE SEQUENCE</scope>
    <source>
        <strain evidence="1">CCC161011</strain>
    </source>
</reference>
<proteinExistence type="predicted"/>
<evidence type="ECO:0000313" key="2">
    <source>
        <dbReference type="Proteomes" id="UP000620124"/>
    </source>
</evidence>
<dbReference type="Proteomes" id="UP000620124">
    <property type="component" value="Unassembled WGS sequence"/>
</dbReference>
<dbReference type="OrthoDB" id="2901962at2759"/>
<gene>
    <name evidence="1" type="ORF">MVEN_00644300</name>
</gene>
<dbReference type="AlphaFoldDB" id="A0A8H6YMY6"/>
<comment type="caution">
    <text evidence="1">The sequence shown here is derived from an EMBL/GenBank/DDBJ whole genome shotgun (WGS) entry which is preliminary data.</text>
</comment>
<organism evidence="1 2">
    <name type="scientific">Mycena venus</name>
    <dbReference type="NCBI Taxonomy" id="2733690"/>
    <lineage>
        <taxon>Eukaryota</taxon>
        <taxon>Fungi</taxon>
        <taxon>Dikarya</taxon>
        <taxon>Basidiomycota</taxon>
        <taxon>Agaricomycotina</taxon>
        <taxon>Agaricomycetes</taxon>
        <taxon>Agaricomycetidae</taxon>
        <taxon>Agaricales</taxon>
        <taxon>Marasmiineae</taxon>
        <taxon>Mycenaceae</taxon>
        <taxon>Mycena</taxon>
    </lineage>
</organism>
<accession>A0A8H6YMY6</accession>